<protein>
    <submittedName>
        <fullName evidence="6">Uncharacterized protein</fullName>
    </submittedName>
</protein>
<reference evidence="6" key="1">
    <citation type="submission" date="2022-12" db="EMBL/GenBank/DDBJ databases">
        <authorList>
            <person name="Brejova B."/>
        </authorList>
    </citation>
    <scope>NUCLEOTIDE SEQUENCE</scope>
</reference>
<evidence type="ECO:0000256" key="1">
    <source>
        <dbReference type="ARBA" id="ARBA00009431"/>
    </source>
</evidence>
<dbReference type="GO" id="GO:0006508">
    <property type="term" value="P:proteolysis"/>
    <property type="evidence" value="ECO:0007669"/>
    <property type="project" value="UniProtKB-KW"/>
</dbReference>
<dbReference type="Gene3D" id="3.40.50.1820">
    <property type="entry name" value="alpha/beta hydrolase"/>
    <property type="match status" value="1"/>
</dbReference>
<evidence type="ECO:0000256" key="3">
    <source>
        <dbReference type="ARBA" id="ARBA00022670"/>
    </source>
</evidence>
<evidence type="ECO:0000256" key="5">
    <source>
        <dbReference type="ARBA" id="ARBA00023180"/>
    </source>
</evidence>
<dbReference type="EMBL" id="CANTUO010000001">
    <property type="protein sequence ID" value="CAI5755521.1"/>
    <property type="molecule type" value="Genomic_DNA"/>
</dbReference>
<dbReference type="Pfam" id="PF00450">
    <property type="entry name" value="Peptidase_S10"/>
    <property type="match status" value="1"/>
</dbReference>
<evidence type="ECO:0000313" key="7">
    <source>
        <dbReference type="Proteomes" id="UP001152885"/>
    </source>
</evidence>
<keyword evidence="7" id="KW-1185">Reference proteome</keyword>
<organism evidence="6 7">
    <name type="scientific">Candida verbasci</name>
    <dbReference type="NCBI Taxonomy" id="1227364"/>
    <lineage>
        <taxon>Eukaryota</taxon>
        <taxon>Fungi</taxon>
        <taxon>Dikarya</taxon>
        <taxon>Ascomycota</taxon>
        <taxon>Saccharomycotina</taxon>
        <taxon>Pichiomycetes</taxon>
        <taxon>Debaryomycetaceae</taxon>
        <taxon>Candida/Lodderomyces clade</taxon>
        <taxon>Candida</taxon>
    </lineage>
</organism>
<dbReference type="AlphaFoldDB" id="A0A9W4XJ28"/>
<evidence type="ECO:0000256" key="2">
    <source>
        <dbReference type="ARBA" id="ARBA00022645"/>
    </source>
</evidence>
<dbReference type="InterPro" id="IPR001563">
    <property type="entry name" value="Peptidase_S10"/>
</dbReference>
<dbReference type="InterPro" id="IPR029058">
    <property type="entry name" value="AB_hydrolase_fold"/>
</dbReference>
<keyword evidence="2" id="KW-0121">Carboxypeptidase</keyword>
<dbReference type="Proteomes" id="UP001152885">
    <property type="component" value="Unassembled WGS sequence"/>
</dbReference>
<dbReference type="SUPFAM" id="SSF53474">
    <property type="entry name" value="alpha/beta-Hydrolases"/>
    <property type="match status" value="1"/>
</dbReference>
<keyword evidence="3" id="KW-0645">Protease</keyword>
<comment type="similarity">
    <text evidence="1">Belongs to the peptidase S10 family.</text>
</comment>
<evidence type="ECO:0000256" key="4">
    <source>
        <dbReference type="ARBA" id="ARBA00022801"/>
    </source>
</evidence>
<evidence type="ECO:0000313" key="6">
    <source>
        <dbReference type="EMBL" id="CAI5755521.1"/>
    </source>
</evidence>
<proteinExistence type="inferred from homology"/>
<gene>
    <name evidence="6" type="ORF">CANVERA_P0037</name>
</gene>
<accession>A0A9W4XJ28</accession>
<comment type="caution">
    <text evidence="6">The sequence shown here is derived from an EMBL/GenBank/DDBJ whole genome shotgun (WGS) entry which is preliminary data.</text>
</comment>
<dbReference type="OrthoDB" id="443318at2759"/>
<keyword evidence="5" id="KW-0325">Glycoprotein</keyword>
<sequence>MIFIYLAGEKYSGQYISKIANAINLISESNTYLDDLNDAKKYCDEIIARIETGGAPIEDYYDGNCTYMLEKLSLATENKSAPENQCYNTSNQIKYKKAKKWQECVNIREFVEDSRHSVDLLPYILSKIRIVFYNGELDIICNTKGVLSYLKKLEWNGKTGFTNDNETTWYYGKENAGYVLKDRNLTFVNVWNVSHMVTFNV</sequence>
<name>A0A9W4XJ28_9ASCO</name>
<dbReference type="GO" id="GO:0004185">
    <property type="term" value="F:serine-type carboxypeptidase activity"/>
    <property type="evidence" value="ECO:0007669"/>
    <property type="project" value="InterPro"/>
</dbReference>
<keyword evidence="4" id="KW-0378">Hydrolase</keyword>